<comment type="caution">
    <text evidence="1">The sequence shown here is derived from an EMBL/GenBank/DDBJ whole genome shotgun (WGS) entry which is preliminary data.</text>
</comment>
<gene>
    <name evidence="1" type="ORF">HPB50_022609</name>
</gene>
<evidence type="ECO:0000313" key="1">
    <source>
        <dbReference type="EMBL" id="KAH6948040.1"/>
    </source>
</evidence>
<sequence length="158" mass="16891">MDFFGLHHPRPACQWVTCHGGNVPPNAVPGGKDSDQTIFVGRAVHGSDIVPGKVVPSHGCCYVSYAGAEHSHKSYEVLVSDGTPMAWLPASNGSLPSGAIQGGNTGSREALFIGRTFHSGTLTVGKVHPSHRCLYIPYGGKEHRYTDYEALVCKTINF</sequence>
<dbReference type="Proteomes" id="UP000821845">
    <property type="component" value="Chromosome 1"/>
</dbReference>
<organism evidence="1 2">
    <name type="scientific">Hyalomma asiaticum</name>
    <name type="common">Tick</name>
    <dbReference type="NCBI Taxonomy" id="266040"/>
    <lineage>
        <taxon>Eukaryota</taxon>
        <taxon>Metazoa</taxon>
        <taxon>Ecdysozoa</taxon>
        <taxon>Arthropoda</taxon>
        <taxon>Chelicerata</taxon>
        <taxon>Arachnida</taxon>
        <taxon>Acari</taxon>
        <taxon>Parasitiformes</taxon>
        <taxon>Ixodida</taxon>
        <taxon>Ixodoidea</taxon>
        <taxon>Ixodidae</taxon>
        <taxon>Hyalomminae</taxon>
        <taxon>Hyalomma</taxon>
    </lineage>
</organism>
<accession>A0ACB7TM98</accession>
<proteinExistence type="predicted"/>
<dbReference type="EMBL" id="CM023481">
    <property type="protein sequence ID" value="KAH6948040.1"/>
    <property type="molecule type" value="Genomic_DNA"/>
</dbReference>
<protein>
    <submittedName>
        <fullName evidence="1">Uncharacterized protein</fullName>
    </submittedName>
</protein>
<reference evidence="1" key="1">
    <citation type="submission" date="2020-05" db="EMBL/GenBank/DDBJ databases">
        <title>Large-scale comparative analyses of tick genomes elucidate their genetic diversity and vector capacities.</title>
        <authorList>
            <person name="Jia N."/>
            <person name="Wang J."/>
            <person name="Shi W."/>
            <person name="Du L."/>
            <person name="Sun Y."/>
            <person name="Zhan W."/>
            <person name="Jiang J."/>
            <person name="Wang Q."/>
            <person name="Zhang B."/>
            <person name="Ji P."/>
            <person name="Sakyi L.B."/>
            <person name="Cui X."/>
            <person name="Yuan T."/>
            <person name="Jiang B."/>
            <person name="Yang W."/>
            <person name="Lam T.T.-Y."/>
            <person name="Chang Q."/>
            <person name="Ding S."/>
            <person name="Wang X."/>
            <person name="Zhu J."/>
            <person name="Ruan X."/>
            <person name="Zhao L."/>
            <person name="Wei J."/>
            <person name="Que T."/>
            <person name="Du C."/>
            <person name="Cheng J."/>
            <person name="Dai P."/>
            <person name="Han X."/>
            <person name="Huang E."/>
            <person name="Gao Y."/>
            <person name="Liu J."/>
            <person name="Shao H."/>
            <person name="Ye R."/>
            <person name="Li L."/>
            <person name="Wei W."/>
            <person name="Wang X."/>
            <person name="Wang C."/>
            <person name="Yang T."/>
            <person name="Huo Q."/>
            <person name="Li W."/>
            <person name="Guo W."/>
            <person name="Chen H."/>
            <person name="Zhou L."/>
            <person name="Ni X."/>
            <person name="Tian J."/>
            <person name="Zhou Y."/>
            <person name="Sheng Y."/>
            <person name="Liu T."/>
            <person name="Pan Y."/>
            <person name="Xia L."/>
            <person name="Li J."/>
            <person name="Zhao F."/>
            <person name="Cao W."/>
        </authorList>
    </citation>
    <scope>NUCLEOTIDE SEQUENCE</scope>
    <source>
        <strain evidence="1">Hyas-2018</strain>
    </source>
</reference>
<name>A0ACB7TM98_HYAAI</name>
<evidence type="ECO:0000313" key="2">
    <source>
        <dbReference type="Proteomes" id="UP000821845"/>
    </source>
</evidence>
<keyword evidence="2" id="KW-1185">Reference proteome</keyword>